<dbReference type="InterPro" id="IPR036317">
    <property type="entry name" value="Cullin_homology_sf"/>
</dbReference>
<dbReference type="InterPro" id="IPR036390">
    <property type="entry name" value="WH_DNA-bd_sf"/>
</dbReference>
<evidence type="ECO:0000256" key="1">
    <source>
        <dbReference type="ARBA" id="ARBA00004906"/>
    </source>
</evidence>
<dbReference type="GO" id="GO:0031461">
    <property type="term" value="C:cullin-RING ubiquitin ligase complex"/>
    <property type="evidence" value="ECO:0007669"/>
    <property type="project" value="InterPro"/>
</dbReference>
<feature type="chain" id="PRO_5001591505" description="Cullin family profile domain-containing protein" evidence="5">
    <location>
        <begin position="30"/>
        <end position="200"/>
    </location>
</feature>
<dbReference type="STRING" id="8022.A0A060YAA4"/>
<evidence type="ECO:0000313" key="7">
    <source>
        <dbReference type="EMBL" id="CDQ88661.1"/>
    </source>
</evidence>
<dbReference type="SUPFAM" id="SSF75632">
    <property type="entry name" value="Cullin homology domain"/>
    <property type="match status" value="1"/>
</dbReference>
<dbReference type="PaxDb" id="8022-A0A060YAA4"/>
<dbReference type="PROSITE" id="PS01256">
    <property type="entry name" value="CULLIN_1"/>
    <property type="match status" value="1"/>
</dbReference>
<dbReference type="UniPathway" id="UPA00143"/>
<protein>
    <recommendedName>
        <fullName evidence="6">Cullin family profile domain-containing protein</fullName>
    </recommendedName>
</protein>
<sequence length="200" mass="23392">MELSCRCILYCKMVLIYSLLLLLSSQASTFQMAILLQYNTEDVYTVQQLTDSTQIKIDILVQVLQILLKSKLLVLEDENANVDEVEFKPDTLIKLFLGYKNKKLRVNINVPMKTEQKQEQETTHKNIEEDRKLLIQAAIVRIMKMRKVLKHQQLLAEVLNQLSSRFKPRVPVIKKCIDILIEKEYLERVDGEKDTYSYLA</sequence>
<name>A0A060YAA4_ONCMY</name>
<dbReference type="GO" id="GO:0016567">
    <property type="term" value="P:protein ubiquitination"/>
    <property type="evidence" value="ECO:0007669"/>
    <property type="project" value="UniProtKB-UniPathway"/>
</dbReference>
<dbReference type="FunFam" id="1.10.10.10:FF:000161">
    <property type="entry name" value="Cullin 1"/>
    <property type="match status" value="1"/>
</dbReference>
<dbReference type="GO" id="GO:0006511">
    <property type="term" value="P:ubiquitin-dependent protein catabolic process"/>
    <property type="evidence" value="ECO:0007669"/>
    <property type="project" value="InterPro"/>
</dbReference>
<evidence type="ECO:0000313" key="8">
    <source>
        <dbReference type="Proteomes" id="UP000193380"/>
    </source>
</evidence>
<dbReference type="AlphaFoldDB" id="A0A060YAA4"/>
<keyword evidence="2" id="KW-1017">Isopeptide bond</keyword>
<dbReference type="FunFam" id="1.10.10.10:FF:000014">
    <property type="entry name" value="Cullin 1"/>
    <property type="match status" value="1"/>
</dbReference>
<reference evidence="7" key="2">
    <citation type="submission" date="2014-03" db="EMBL/GenBank/DDBJ databases">
        <authorList>
            <person name="Genoscope - CEA"/>
        </authorList>
    </citation>
    <scope>NUCLEOTIDE SEQUENCE</scope>
</reference>
<feature type="signal peptide" evidence="5">
    <location>
        <begin position="1"/>
        <end position="29"/>
    </location>
</feature>
<dbReference type="Proteomes" id="UP000193380">
    <property type="component" value="Unassembled WGS sequence"/>
</dbReference>
<dbReference type="InterPro" id="IPR045093">
    <property type="entry name" value="Cullin"/>
</dbReference>
<feature type="domain" description="Cullin family profile" evidence="6">
    <location>
        <begin position="26"/>
        <end position="68"/>
    </location>
</feature>
<proteinExistence type="inferred from homology"/>
<dbReference type="InterPro" id="IPR059120">
    <property type="entry name" value="Cullin-like_AB"/>
</dbReference>
<keyword evidence="5" id="KW-0732">Signal</keyword>
<evidence type="ECO:0000256" key="3">
    <source>
        <dbReference type="ARBA" id="ARBA00022843"/>
    </source>
</evidence>
<dbReference type="InterPro" id="IPR019559">
    <property type="entry name" value="Cullin_neddylation_domain"/>
</dbReference>
<comment type="similarity">
    <text evidence="4">Belongs to the cullin family.</text>
</comment>
<dbReference type="SMART" id="SM00884">
    <property type="entry name" value="Cullin_Nedd8"/>
    <property type="match status" value="1"/>
</dbReference>
<evidence type="ECO:0000259" key="6">
    <source>
        <dbReference type="PROSITE" id="PS50069"/>
    </source>
</evidence>
<dbReference type="EMBL" id="FR908841">
    <property type="protein sequence ID" value="CDQ88661.1"/>
    <property type="molecule type" value="Genomic_DNA"/>
</dbReference>
<accession>A0A060YAA4</accession>
<dbReference type="Pfam" id="PF26557">
    <property type="entry name" value="Cullin_AB"/>
    <property type="match status" value="1"/>
</dbReference>
<keyword evidence="3" id="KW-0832">Ubl conjugation</keyword>
<dbReference type="InterPro" id="IPR016157">
    <property type="entry name" value="Cullin_CS"/>
</dbReference>
<evidence type="ECO:0000256" key="4">
    <source>
        <dbReference type="PROSITE-ProRule" id="PRU00330"/>
    </source>
</evidence>
<evidence type="ECO:0000256" key="2">
    <source>
        <dbReference type="ARBA" id="ARBA00022499"/>
    </source>
</evidence>
<evidence type="ECO:0000256" key="5">
    <source>
        <dbReference type="SAM" id="SignalP"/>
    </source>
</evidence>
<gene>
    <name evidence="7" type="ORF">GSONMT00039038001</name>
</gene>
<dbReference type="Gene3D" id="1.10.10.10">
    <property type="entry name" value="Winged helix-like DNA-binding domain superfamily/Winged helix DNA-binding domain"/>
    <property type="match status" value="2"/>
</dbReference>
<dbReference type="PANTHER" id="PTHR11932">
    <property type="entry name" value="CULLIN"/>
    <property type="match status" value="1"/>
</dbReference>
<comment type="pathway">
    <text evidence="1">Protein modification; protein ubiquitination.</text>
</comment>
<dbReference type="PROSITE" id="PS50069">
    <property type="entry name" value="CULLIN_2"/>
    <property type="match status" value="1"/>
</dbReference>
<dbReference type="SUPFAM" id="SSF46785">
    <property type="entry name" value="Winged helix' DNA-binding domain"/>
    <property type="match status" value="1"/>
</dbReference>
<dbReference type="GO" id="GO:0031625">
    <property type="term" value="F:ubiquitin protein ligase binding"/>
    <property type="evidence" value="ECO:0007669"/>
    <property type="project" value="InterPro"/>
</dbReference>
<dbReference type="InterPro" id="IPR036388">
    <property type="entry name" value="WH-like_DNA-bd_sf"/>
</dbReference>
<reference evidence="7" key="1">
    <citation type="journal article" date="2014" name="Nat. Commun.">
        <title>The rainbow trout genome provides novel insights into evolution after whole-genome duplication in vertebrates.</title>
        <authorList>
            <person name="Berthelot C."/>
            <person name="Brunet F."/>
            <person name="Chalopin D."/>
            <person name="Juanchich A."/>
            <person name="Bernard M."/>
            <person name="Noel B."/>
            <person name="Bento P."/>
            <person name="Da Silva C."/>
            <person name="Labadie K."/>
            <person name="Alberti A."/>
            <person name="Aury J.M."/>
            <person name="Louis A."/>
            <person name="Dehais P."/>
            <person name="Bardou P."/>
            <person name="Montfort J."/>
            <person name="Klopp C."/>
            <person name="Cabau C."/>
            <person name="Gaspin C."/>
            <person name="Thorgaard G.H."/>
            <person name="Boussaha M."/>
            <person name="Quillet E."/>
            <person name="Guyomard R."/>
            <person name="Galiana D."/>
            <person name="Bobe J."/>
            <person name="Volff J.N."/>
            <person name="Genet C."/>
            <person name="Wincker P."/>
            <person name="Jaillon O."/>
            <person name="Roest Crollius H."/>
            <person name="Guiguen Y."/>
        </authorList>
    </citation>
    <scope>NUCLEOTIDE SEQUENCE [LARGE SCALE GENOMIC DNA]</scope>
</reference>
<organism evidence="7 8">
    <name type="scientific">Oncorhynchus mykiss</name>
    <name type="common">Rainbow trout</name>
    <name type="synonym">Salmo gairdneri</name>
    <dbReference type="NCBI Taxonomy" id="8022"/>
    <lineage>
        <taxon>Eukaryota</taxon>
        <taxon>Metazoa</taxon>
        <taxon>Chordata</taxon>
        <taxon>Craniata</taxon>
        <taxon>Vertebrata</taxon>
        <taxon>Euteleostomi</taxon>
        <taxon>Actinopterygii</taxon>
        <taxon>Neopterygii</taxon>
        <taxon>Teleostei</taxon>
        <taxon>Protacanthopterygii</taxon>
        <taxon>Salmoniformes</taxon>
        <taxon>Salmonidae</taxon>
        <taxon>Salmoninae</taxon>
        <taxon>Oncorhynchus</taxon>
    </lineage>
</organism>
<dbReference type="InterPro" id="IPR016158">
    <property type="entry name" value="Cullin_homology"/>
</dbReference>
<dbReference type="Pfam" id="PF10557">
    <property type="entry name" value="Cullin_Nedd8"/>
    <property type="match status" value="1"/>
</dbReference>